<reference evidence="1 2" key="1">
    <citation type="submission" date="2020-08" db="EMBL/GenBank/DDBJ databases">
        <title>Genomic Encyclopedia of Type Strains, Phase IV (KMG-IV): sequencing the most valuable type-strain genomes for metagenomic binning, comparative biology and taxonomic classification.</title>
        <authorList>
            <person name="Goeker M."/>
        </authorList>
    </citation>
    <scope>NUCLEOTIDE SEQUENCE [LARGE SCALE GENOMIC DNA]</scope>
    <source>
        <strain evidence="1 2">DSM 26575</strain>
    </source>
</reference>
<dbReference type="EMBL" id="JACIDW010000003">
    <property type="protein sequence ID" value="MBB3964155.1"/>
    <property type="molecule type" value="Genomic_DNA"/>
</dbReference>
<evidence type="ECO:0000313" key="2">
    <source>
        <dbReference type="Proteomes" id="UP000582090"/>
    </source>
</evidence>
<protein>
    <submittedName>
        <fullName evidence="1">Uncharacterized protein</fullName>
    </submittedName>
</protein>
<proteinExistence type="predicted"/>
<organism evidence="1 2">
    <name type="scientific">Rhizobium metallidurans</name>
    <dbReference type="NCBI Taxonomy" id="1265931"/>
    <lineage>
        <taxon>Bacteria</taxon>
        <taxon>Pseudomonadati</taxon>
        <taxon>Pseudomonadota</taxon>
        <taxon>Alphaproteobacteria</taxon>
        <taxon>Hyphomicrobiales</taxon>
        <taxon>Rhizobiaceae</taxon>
        <taxon>Rhizobium/Agrobacterium group</taxon>
        <taxon>Rhizobium</taxon>
    </lineage>
</organism>
<accession>A0A7W6CN73</accession>
<sequence>MAKSALLGGLFIGGLLAIVVMIPLVRASVPGVATYGVSPLVSLQRAN</sequence>
<comment type="caution">
    <text evidence="1">The sequence shown here is derived from an EMBL/GenBank/DDBJ whole genome shotgun (WGS) entry which is preliminary data.</text>
</comment>
<name>A0A7W6CN73_9HYPH</name>
<keyword evidence="2" id="KW-1185">Reference proteome</keyword>
<dbReference type="Proteomes" id="UP000582090">
    <property type="component" value="Unassembled WGS sequence"/>
</dbReference>
<dbReference type="AlphaFoldDB" id="A0A7W6CN73"/>
<gene>
    <name evidence="1" type="ORF">GGQ67_001794</name>
</gene>
<evidence type="ECO:0000313" key="1">
    <source>
        <dbReference type="EMBL" id="MBB3964155.1"/>
    </source>
</evidence>
<dbReference type="RefSeq" id="WP_183899902.1">
    <property type="nucleotide sequence ID" value="NZ_JACIDW010000003.1"/>
</dbReference>